<dbReference type="OrthoDB" id="691424at2759"/>
<protein>
    <submittedName>
        <fullName evidence="2">Uncharacterized protein</fullName>
    </submittedName>
</protein>
<sequence length="278" mass="30870">MSFSEEQLVQMVQDFMESGSPETTPGCNSCTPAFSLHQHTFLALEGLLACATDVEMELFEKAARYVLDMGSEGRSSVRKRLTMRLRMDGYNASLCRSSWVSTLECPGGDYEYVDVLVEAKKGGGAPRRIIVDVDFRSQFELARPTATYARLSGTLPPIFVGAEEKLRRIIPLLCAAAQESLRERGLHVPPWRRTAYVQSKWLSHCRKISSIPLHSSTQVDQKRPDGYSSFEGSEHGGAPRRPRGSALSLQFSDLSGCCSTPESWRNSVAYLDDDGITF</sequence>
<dbReference type="Proteomes" id="UP000663760">
    <property type="component" value="Chromosome 5"/>
</dbReference>
<evidence type="ECO:0000256" key="1">
    <source>
        <dbReference type="SAM" id="MobiDB-lite"/>
    </source>
</evidence>
<accession>A0A7I8KG66</accession>
<evidence type="ECO:0000313" key="3">
    <source>
        <dbReference type="Proteomes" id="UP000663760"/>
    </source>
</evidence>
<feature type="region of interest" description="Disordered" evidence="1">
    <location>
        <begin position="215"/>
        <end position="244"/>
    </location>
</feature>
<dbReference type="PANTHER" id="PTHR31579">
    <property type="entry name" value="OS03G0796600 PROTEIN"/>
    <property type="match status" value="1"/>
</dbReference>
<dbReference type="PANTHER" id="PTHR31579:SF34">
    <property type="entry name" value="T14N5.3 PROTEIN"/>
    <property type="match status" value="1"/>
</dbReference>
<dbReference type="EMBL" id="LR746268">
    <property type="protein sequence ID" value="CAA7396671.1"/>
    <property type="molecule type" value="Genomic_DNA"/>
</dbReference>
<evidence type="ECO:0000313" key="2">
    <source>
        <dbReference type="EMBL" id="CAA7396671.1"/>
    </source>
</evidence>
<dbReference type="AlphaFoldDB" id="A0A7I8KG66"/>
<name>A0A7I8KG66_SPIIN</name>
<keyword evidence="3" id="KW-1185">Reference proteome</keyword>
<dbReference type="InterPro" id="IPR006502">
    <property type="entry name" value="PDDEXK-like"/>
</dbReference>
<proteinExistence type="predicted"/>
<gene>
    <name evidence="2" type="ORF">SI8410_05007334</name>
</gene>
<organism evidence="2 3">
    <name type="scientific">Spirodela intermedia</name>
    <name type="common">Intermediate duckweed</name>
    <dbReference type="NCBI Taxonomy" id="51605"/>
    <lineage>
        <taxon>Eukaryota</taxon>
        <taxon>Viridiplantae</taxon>
        <taxon>Streptophyta</taxon>
        <taxon>Embryophyta</taxon>
        <taxon>Tracheophyta</taxon>
        <taxon>Spermatophyta</taxon>
        <taxon>Magnoliopsida</taxon>
        <taxon>Liliopsida</taxon>
        <taxon>Araceae</taxon>
        <taxon>Lemnoideae</taxon>
        <taxon>Spirodela</taxon>
    </lineage>
</organism>
<dbReference type="Pfam" id="PF04720">
    <property type="entry name" value="PDDEXK_6"/>
    <property type="match status" value="1"/>
</dbReference>
<reference evidence="2" key="1">
    <citation type="submission" date="2020-02" db="EMBL/GenBank/DDBJ databases">
        <authorList>
            <person name="Scholz U."/>
            <person name="Mascher M."/>
            <person name="Fiebig A."/>
        </authorList>
    </citation>
    <scope>NUCLEOTIDE SEQUENCE</scope>
</reference>
<dbReference type="NCBIfam" id="TIGR01615">
    <property type="entry name" value="A_thal_3542"/>
    <property type="match status" value="1"/>
</dbReference>